<dbReference type="InterPro" id="IPR018154">
    <property type="entry name" value="TLV/ENV_coat_polyprotein"/>
</dbReference>
<dbReference type="Pfam" id="PF00429">
    <property type="entry name" value="TLV_coat"/>
    <property type="match status" value="1"/>
</dbReference>
<feature type="transmembrane region" description="Helical" evidence="1">
    <location>
        <begin position="48"/>
        <end position="66"/>
    </location>
</feature>
<keyword evidence="1" id="KW-0812">Transmembrane</keyword>
<protein>
    <submittedName>
        <fullName evidence="2">Uncharacterized protein</fullName>
    </submittedName>
</protein>
<dbReference type="PANTHER" id="PTHR10424:SF60">
    <property type="entry name" value="HERV-H_2Q24.1 PROVIRUS ANCESTRAL ENV POLYPROTEIN-RELATED"/>
    <property type="match status" value="1"/>
</dbReference>
<evidence type="ECO:0000313" key="2">
    <source>
        <dbReference type="EMBL" id="KAG5194960.1"/>
    </source>
</evidence>
<dbReference type="EMBL" id="JAEMGP010000024">
    <property type="protein sequence ID" value="KAG5194960.1"/>
    <property type="molecule type" value="Genomic_DNA"/>
</dbReference>
<comment type="caution">
    <text evidence="2">The sequence shown here is derived from an EMBL/GenBank/DDBJ whole genome shotgun (WGS) entry which is preliminary data.</text>
</comment>
<sequence>MNDGGAEPVGHLARDRCNQTLKGEWPTHLHTNTIWCCPIKAFSSWARCLLLCLPVNWMGICALAFLTPQMNIGPNNQTLTVPVIARARSKRAVQFIPLLVGLGITAGTGTGTGGIASSTTFYHTLSKDVTDGIERVVSSLVALQDQPDSLAEAVLQNRRGLDLLRAEKGGLCLFLNEECCFYVNQSGTVRDMAQQLRERIRKRREEPANSWGHWNNIWSWASWLLPLTGPLSCSSQCSLWPLYSQCYFPVHNFLN</sequence>
<name>A0A835ZSA3_SHEEP</name>
<evidence type="ECO:0000256" key="1">
    <source>
        <dbReference type="SAM" id="Phobius"/>
    </source>
</evidence>
<organism evidence="2 3">
    <name type="scientific">Ovis aries</name>
    <name type="common">Sheep</name>
    <dbReference type="NCBI Taxonomy" id="9940"/>
    <lineage>
        <taxon>Eukaryota</taxon>
        <taxon>Metazoa</taxon>
        <taxon>Chordata</taxon>
        <taxon>Craniata</taxon>
        <taxon>Vertebrata</taxon>
        <taxon>Euteleostomi</taxon>
        <taxon>Mammalia</taxon>
        <taxon>Eutheria</taxon>
        <taxon>Laurasiatheria</taxon>
        <taxon>Artiodactyla</taxon>
        <taxon>Ruminantia</taxon>
        <taxon>Pecora</taxon>
        <taxon>Bovidae</taxon>
        <taxon>Caprinae</taxon>
        <taxon>Ovis</taxon>
    </lineage>
</organism>
<reference evidence="2 3" key="1">
    <citation type="submission" date="2020-12" db="EMBL/GenBank/DDBJ databases">
        <title>De novo assembly of Tibetan sheep genome.</title>
        <authorList>
            <person name="Li X."/>
        </authorList>
    </citation>
    <scope>NUCLEOTIDE SEQUENCE [LARGE SCALE GENOMIC DNA]</scope>
    <source>
        <tissue evidence="2">Heart</tissue>
    </source>
</reference>
<dbReference type="PANTHER" id="PTHR10424">
    <property type="entry name" value="VIRAL ENVELOPE PROTEIN"/>
    <property type="match status" value="1"/>
</dbReference>
<accession>A0A835ZSA3</accession>
<evidence type="ECO:0000313" key="3">
    <source>
        <dbReference type="Proteomes" id="UP000664991"/>
    </source>
</evidence>
<dbReference type="AlphaFoldDB" id="A0A835ZSA3"/>
<proteinExistence type="predicted"/>
<dbReference type="CDD" id="cd09851">
    <property type="entry name" value="HTLV-1-like_HR1-HR2"/>
    <property type="match status" value="1"/>
</dbReference>
<dbReference type="Proteomes" id="UP000664991">
    <property type="component" value="Unassembled WGS sequence"/>
</dbReference>
<dbReference type="Gene3D" id="1.10.287.210">
    <property type="match status" value="1"/>
</dbReference>
<keyword evidence="1" id="KW-0472">Membrane</keyword>
<dbReference type="SUPFAM" id="SSF58069">
    <property type="entry name" value="Virus ectodomain"/>
    <property type="match status" value="1"/>
</dbReference>
<keyword evidence="1" id="KW-1133">Transmembrane helix</keyword>
<gene>
    <name evidence="2" type="ORF">JEQ12_012249</name>
</gene>